<evidence type="ECO:0000313" key="1">
    <source>
        <dbReference type="EMBL" id="KRK34209.1"/>
    </source>
</evidence>
<dbReference type="GO" id="GO:0006281">
    <property type="term" value="P:DNA repair"/>
    <property type="evidence" value="ECO:0007669"/>
    <property type="project" value="TreeGrafter"/>
</dbReference>
<name>A0A0R1GQU7_9LACO</name>
<dbReference type="SUPFAM" id="SSF56784">
    <property type="entry name" value="HAD-like"/>
    <property type="match status" value="1"/>
</dbReference>
<gene>
    <name evidence="1" type="ORF">FC07_GL000774</name>
</gene>
<protein>
    <submittedName>
        <fullName evidence="1">Haloacid dehalogenase family hydrolase</fullName>
    </submittedName>
</protein>
<dbReference type="OrthoDB" id="9807630at2"/>
<keyword evidence="1" id="KW-0378">Hydrolase</keyword>
<evidence type="ECO:0000313" key="2">
    <source>
        <dbReference type="Proteomes" id="UP000051461"/>
    </source>
</evidence>
<reference evidence="1 2" key="1">
    <citation type="journal article" date="2015" name="Genome Announc.">
        <title>Expanding the biotechnology potential of lactobacilli through comparative genomics of 213 strains and associated genera.</title>
        <authorList>
            <person name="Sun Z."/>
            <person name="Harris H.M."/>
            <person name="McCann A."/>
            <person name="Guo C."/>
            <person name="Argimon S."/>
            <person name="Zhang W."/>
            <person name="Yang X."/>
            <person name="Jeffery I.B."/>
            <person name="Cooney J.C."/>
            <person name="Kagawa T.F."/>
            <person name="Liu W."/>
            <person name="Song Y."/>
            <person name="Salvetti E."/>
            <person name="Wrobel A."/>
            <person name="Rasinkangas P."/>
            <person name="Parkhill J."/>
            <person name="Rea M.C."/>
            <person name="O'Sullivan O."/>
            <person name="Ritari J."/>
            <person name="Douillard F.P."/>
            <person name="Paul Ross R."/>
            <person name="Yang R."/>
            <person name="Briner A.E."/>
            <person name="Felis G.E."/>
            <person name="de Vos W.M."/>
            <person name="Barrangou R."/>
            <person name="Klaenhammer T.R."/>
            <person name="Caufield P.W."/>
            <person name="Cui Y."/>
            <person name="Zhang H."/>
            <person name="O'Toole P.W."/>
        </authorList>
    </citation>
    <scope>NUCLEOTIDE SEQUENCE [LARGE SCALE GENOMIC DNA]</scope>
    <source>
        <strain evidence="1 2">DSM 20003</strain>
    </source>
</reference>
<dbReference type="STRING" id="1423726.FC07_GL000774"/>
<dbReference type="Pfam" id="PF13419">
    <property type="entry name" value="HAD_2"/>
    <property type="match status" value="1"/>
</dbReference>
<dbReference type="InterPro" id="IPR041492">
    <property type="entry name" value="HAD_2"/>
</dbReference>
<comment type="caution">
    <text evidence="1">The sequence shown here is derived from an EMBL/GenBank/DDBJ whole genome shotgun (WGS) entry which is preliminary data.</text>
</comment>
<dbReference type="SFLD" id="SFLDS00003">
    <property type="entry name" value="Haloacid_Dehalogenase"/>
    <property type="match status" value="1"/>
</dbReference>
<dbReference type="SFLD" id="SFLDG01129">
    <property type="entry name" value="C1.5:_HAD__Beta-PGM__Phosphata"/>
    <property type="match status" value="1"/>
</dbReference>
<dbReference type="InterPro" id="IPR036412">
    <property type="entry name" value="HAD-like_sf"/>
</dbReference>
<dbReference type="InterPro" id="IPR023198">
    <property type="entry name" value="PGP-like_dom2"/>
</dbReference>
<dbReference type="GO" id="GO:0008967">
    <property type="term" value="F:phosphoglycolate phosphatase activity"/>
    <property type="evidence" value="ECO:0007669"/>
    <property type="project" value="TreeGrafter"/>
</dbReference>
<organism evidence="1 2">
    <name type="scientific">Loigolactobacillus bifermentans DSM 20003</name>
    <dbReference type="NCBI Taxonomy" id="1423726"/>
    <lineage>
        <taxon>Bacteria</taxon>
        <taxon>Bacillati</taxon>
        <taxon>Bacillota</taxon>
        <taxon>Bacilli</taxon>
        <taxon>Lactobacillales</taxon>
        <taxon>Lactobacillaceae</taxon>
        <taxon>Loigolactobacillus</taxon>
    </lineage>
</organism>
<dbReference type="GO" id="GO:0005829">
    <property type="term" value="C:cytosol"/>
    <property type="evidence" value="ECO:0007669"/>
    <property type="project" value="TreeGrafter"/>
</dbReference>
<dbReference type="InterPro" id="IPR050155">
    <property type="entry name" value="HAD-like_hydrolase_sf"/>
</dbReference>
<dbReference type="PANTHER" id="PTHR43434:SF25">
    <property type="entry name" value="PHOSPHOGLYCOLATE PHOSPHATASE"/>
    <property type="match status" value="1"/>
</dbReference>
<dbReference type="NCBIfam" id="TIGR01509">
    <property type="entry name" value="HAD-SF-IA-v3"/>
    <property type="match status" value="1"/>
</dbReference>
<dbReference type="InterPro" id="IPR023214">
    <property type="entry name" value="HAD_sf"/>
</dbReference>
<dbReference type="Gene3D" id="1.10.150.240">
    <property type="entry name" value="Putative phosphatase, domain 2"/>
    <property type="match status" value="1"/>
</dbReference>
<accession>A0A0R1GQU7</accession>
<proteinExistence type="predicted"/>
<dbReference type="InterPro" id="IPR006439">
    <property type="entry name" value="HAD-SF_hydro_IA"/>
</dbReference>
<dbReference type="AlphaFoldDB" id="A0A0R1GQU7"/>
<dbReference type="Proteomes" id="UP000051461">
    <property type="component" value="Unassembled WGS sequence"/>
</dbReference>
<dbReference type="Gene3D" id="3.40.50.1000">
    <property type="entry name" value="HAD superfamily/HAD-like"/>
    <property type="match status" value="1"/>
</dbReference>
<keyword evidence="2" id="KW-1185">Reference proteome</keyword>
<dbReference type="EMBL" id="AZDA01000093">
    <property type="protein sequence ID" value="KRK34209.1"/>
    <property type="molecule type" value="Genomic_DNA"/>
</dbReference>
<dbReference type="NCBIfam" id="TIGR01549">
    <property type="entry name" value="HAD-SF-IA-v1"/>
    <property type="match status" value="1"/>
</dbReference>
<sequence length="210" mass="23574">MYLGVVWDFDGTLYDTYTAIMKALTQTLQEINVTFDRQELYRTIKEGSVHGVLEKYAAQQQLAAPALVAHYHDIEQQYQSAPQPLPSALEACQAVVAAGGQNFLLTHRDRSALAYLKNDGLLDLFTDFVTSDQAFKRKPDPESLNYLVDKYDLPRAQTLMVGDRLLDVQAGINAGVKTCFYDIDGFHNVSQATITIQQLSDLIPYFQNTK</sequence>
<dbReference type="PANTHER" id="PTHR43434">
    <property type="entry name" value="PHOSPHOGLYCOLATE PHOSPHATASE"/>
    <property type="match status" value="1"/>
</dbReference>
<dbReference type="PATRIC" id="fig|1423726.3.peg.796"/>
<dbReference type="RefSeq" id="WP_083483296.1">
    <property type="nucleotide sequence ID" value="NZ_AZDA01000093.1"/>
</dbReference>